<feature type="domain" description="GP-PDE" evidence="2">
    <location>
        <begin position="21"/>
        <end position="254"/>
    </location>
</feature>
<evidence type="ECO:0000313" key="3">
    <source>
        <dbReference type="EMBL" id="SFF02063.1"/>
    </source>
</evidence>
<dbReference type="GO" id="GO:0008081">
    <property type="term" value="F:phosphoric diester hydrolase activity"/>
    <property type="evidence" value="ECO:0007669"/>
    <property type="project" value="InterPro"/>
</dbReference>
<dbReference type="InterPro" id="IPR030395">
    <property type="entry name" value="GP_PDE_dom"/>
</dbReference>
<dbReference type="PANTHER" id="PTHR46211">
    <property type="entry name" value="GLYCEROPHOSPHORYL DIESTER PHOSPHODIESTERASE"/>
    <property type="match status" value="1"/>
</dbReference>
<keyword evidence="1" id="KW-0732">Signal</keyword>
<dbReference type="Gene3D" id="3.20.20.190">
    <property type="entry name" value="Phosphatidylinositol (PI) phosphodiesterase"/>
    <property type="match status" value="1"/>
</dbReference>
<dbReference type="RefSeq" id="WP_093919076.1">
    <property type="nucleotide sequence ID" value="NZ_FONW01000002.1"/>
</dbReference>
<dbReference type="AlphaFoldDB" id="A0A1I2FAL5"/>
<dbReference type="GO" id="GO:0006629">
    <property type="term" value="P:lipid metabolic process"/>
    <property type="evidence" value="ECO:0007669"/>
    <property type="project" value="InterPro"/>
</dbReference>
<evidence type="ECO:0000313" key="4">
    <source>
        <dbReference type="Proteomes" id="UP000198964"/>
    </source>
</evidence>
<dbReference type="Pfam" id="PF03009">
    <property type="entry name" value="GDPD"/>
    <property type="match status" value="1"/>
</dbReference>
<dbReference type="PROSITE" id="PS51704">
    <property type="entry name" value="GP_PDE"/>
    <property type="match status" value="1"/>
</dbReference>
<organism evidence="3 4">
    <name type="scientific">Sunxiuqinia elliptica</name>
    <dbReference type="NCBI Taxonomy" id="655355"/>
    <lineage>
        <taxon>Bacteria</taxon>
        <taxon>Pseudomonadati</taxon>
        <taxon>Bacteroidota</taxon>
        <taxon>Bacteroidia</taxon>
        <taxon>Marinilabiliales</taxon>
        <taxon>Prolixibacteraceae</taxon>
        <taxon>Sunxiuqinia</taxon>
    </lineage>
</organism>
<dbReference type="Proteomes" id="UP000198964">
    <property type="component" value="Unassembled WGS sequence"/>
</dbReference>
<feature type="chain" id="PRO_5011744429" evidence="1">
    <location>
        <begin position="20"/>
        <end position="254"/>
    </location>
</feature>
<dbReference type="PANTHER" id="PTHR46211:SF1">
    <property type="entry name" value="GLYCEROPHOSPHODIESTER PHOSPHODIESTERASE, CYTOPLASMIC"/>
    <property type="match status" value="1"/>
</dbReference>
<feature type="signal peptide" evidence="1">
    <location>
        <begin position="1"/>
        <end position="19"/>
    </location>
</feature>
<evidence type="ECO:0000259" key="2">
    <source>
        <dbReference type="PROSITE" id="PS51704"/>
    </source>
</evidence>
<keyword evidence="4" id="KW-1185">Reference proteome</keyword>
<sequence>MKQMMCFCIFFMAVSSAIAQPTIIAHRGASYLAPENTVAAAQLAWELGADAVEIDIHLSADGKVMVNHDHTTKRTGGEELKIAESQSASLRKLDVGTWKSEKYKGEKIPFVAEVLETLPAGKHLVVEIKCGSEVLPALKEAVDASGKQDQIIFISFGWQTIVDTKAKFPDNECYWLSSSKDKVNEKIEEVAQLGLDGINLHSSIVDQAMMDRAAALDLKVLCWTVDSPEEAKRVKELGIGGITTNRPAWLKERI</sequence>
<dbReference type="EMBL" id="FONW01000002">
    <property type="protein sequence ID" value="SFF02063.1"/>
    <property type="molecule type" value="Genomic_DNA"/>
</dbReference>
<protein>
    <submittedName>
        <fullName evidence="3">Glycerophosphoryl diester phosphodiesterase</fullName>
    </submittedName>
</protein>
<reference evidence="3 4" key="1">
    <citation type="submission" date="2016-10" db="EMBL/GenBank/DDBJ databases">
        <authorList>
            <person name="de Groot N.N."/>
        </authorList>
    </citation>
    <scope>NUCLEOTIDE SEQUENCE [LARGE SCALE GENOMIC DNA]</scope>
    <source>
        <strain evidence="3 4">CGMCC 1.9156</strain>
    </source>
</reference>
<dbReference type="CDD" id="cd08582">
    <property type="entry name" value="GDPD_like_2"/>
    <property type="match status" value="1"/>
</dbReference>
<name>A0A1I2FAL5_9BACT</name>
<gene>
    <name evidence="3" type="ORF">SAMN05216283_102415</name>
</gene>
<proteinExistence type="predicted"/>
<dbReference type="STRING" id="655355.SAMN05216283_102415"/>
<accession>A0A1I2FAL5</accession>
<dbReference type="InterPro" id="IPR017946">
    <property type="entry name" value="PLC-like_Pdiesterase_TIM-brl"/>
</dbReference>
<evidence type="ECO:0000256" key="1">
    <source>
        <dbReference type="SAM" id="SignalP"/>
    </source>
</evidence>
<dbReference type="SUPFAM" id="SSF51695">
    <property type="entry name" value="PLC-like phosphodiesterases"/>
    <property type="match status" value="1"/>
</dbReference>